<gene>
    <name evidence="2" type="ordered locus">AS9A_0777</name>
</gene>
<dbReference type="AlphaFoldDB" id="F6ELD9"/>
<dbReference type="Proteomes" id="UP000009235">
    <property type="component" value="Chromosome"/>
</dbReference>
<dbReference type="STRING" id="443218.AS9A_0777"/>
<protein>
    <submittedName>
        <fullName evidence="2">Uncharacterized protein</fullName>
    </submittedName>
</protein>
<feature type="region of interest" description="Disordered" evidence="1">
    <location>
        <begin position="61"/>
        <end position="87"/>
    </location>
</feature>
<evidence type="ECO:0000313" key="2">
    <source>
        <dbReference type="EMBL" id="AEF39231.1"/>
    </source>
</evidence>
<dbReference type="KEGG" id="asd:AS9A_0777"/>
<reference evidence="2 3" key="1">
    <citation type="journal article" date="2011" name="J. Bacteriol.">
        <title>Complete genome sequence of Amycolicicoccus subflavus DQS3-9A1T, an actinomycete isolated from crude oil-polluted soil.</title>
        <authorList>
            <person name="Cai M."/>
            <person name="Chen W.M."/>
            <person name="Nie Y."/>
            <person name="Chi C.Q."/>
            <person name="Wang Y.N."/>
            <person name="Tang Y.Q."/>
            <person name="Li G.Y."/>
            <person name="Wu X.L."/>
        </authorList>
    </citation>
    <scope>NUCLEOTIDE SEQUENCE [LARGE SCALE GENOMIC DNA]</scope>
    <source>
        <strain evidence="3">DSM 45089 / DQS3-9A1</strain>
    </source>
</reference>
<evidence type="ECO:0000313" key="3">
    <source>
        <dbReference type="Proteomes" id="UP000009235"/>
    </source>
</evidence>
<dbReference type="HOGENOM" id="CLU_2271510_0_0_11"/>
<name>F6ELD9_HOYSD</name>
<accession>F6ELD9</accession>
<dbReference type="EMBL" id="CP002786">
    <property type="protein sequence ID" value="AEF39231.1"/>
    <property type="molecule type" value="Genomic_DNA"/>
</dbReference>
<sequence>MHACRVFEIWSREPAAHGPLLPARPDARARIVDKVGTRSYWEDWAADVADIANERWSRSTAARRRCAGGTPDTKRKKMGRPNGGSDTLAATAVTDAWRLVDK</sequence>
<organism evidence="2 3">
    <name type="scientific">Hoyosella subflava (strain DSM 45089 / JCM 17490 / NBRC 109087 / DQS3-9A1)</name>
    <name type="common">Amycolicicoccus subflavus</name>
    <dbReference type="NCBI Taxonomy" id="443218"/>
    <lineage>
        <taxon>Bacteria</taxon>
        <taxon>Bacillati</taxon>
        <taxon>Actinomycetota</taxon>
        <taxon>Actinomycetes</taxon>
        <taxon>Mycobacteriales</taxon>
        <taxon>Hoyosellaceae</taxon>
        <taxon>Hoyosella</taxon>
    </lineage>
</organism>
<keyword evidence="3" id="KW-1185">Reference proteome</keyword>
<evidence type="ECO:0000256" key="1">
    <source>
        <dbReference type="SAM" id="MobiDB-lite"/>
    </source>
</evidence>
<proteinExistence type="predicted"/>